<keyword evidence="2" id="KW-1133">Transmembrane helix</keyword>
<organism evidence="3 4">
    <name type="scientific">Tanacetum coccineum</name>
    <dbReference type="NCBI Taxonomy" id="301880"/>
    <lineage>
        <taxon>Eukaryota</taxon>
        <taxon>Viridiplantae</taxon>
        <taxon>Streptophyta</taxon>
        <taxon>Embryophyta</taxon>
        <taxon>Tracheophyta</taxon>
        <taxon>Spermatophyta</taxon>
        <taxon>Magnoliopsida</taxon>
        <taxon>eudicotyledons</taxon>
        <taxon>Gunneridae</taxon>
        <taxon>Pentapetalae</taxon>
        <taxon>asterids</taxon>
        <taxon>campanulids</taxon>
        <taxon>Asterales</taxon>
        <taxon>Asteraceae</taxon>
        <taxon>Asteroideae</taxon>
        <taxon>Anthemideae</taxon>
        <taxon>Anthemidinae</taxon>
        <taxon>Tanacetum</taxon>
    </lineage>
</organism>
<evidence type="ECO:0000256" key="2">
    <source>
        <dbReference type="SAM" id="Phobius"/>
    </source>
</evidence>
<name>A0ABQ5DDX7_9ASTR</name>
<feature type="region of interest" description="Disordered" evidence="1">
    <location>
        <begin position="311"/>
        <end position="332"/>
    </location>
</feature>
<reference evidence="3" key="1">
    <citation type="journal article" date="2022" name="Int. J. Mol. Sci.">
        <title>Draft Genome of Tanacetum Coccineum: Genomic Comparison of Closely Related Tanacetum-Family Plants.</title>
        <authorList>
            <person name="Yamashiro T."/>
            <person name="Shiraishi A."/>
            <person name="Nakayama K."/>
            <person name="Satake H."/>
        </authorList>
    </citation>
    <scope>NUCLEOTIDE SEQUENCE</scope>
</reference>
<accession>A0ABQ5DDX7</accession>
<keyword evidence="2" id="KW-0812">Transmembrane</keyword>
<dbReference type="Proteomes" id="UP001151760">
    <property type="component" value="Unassembled WGS sequence"/>
</dbReference>
<comment type="caution">
    <text evidence="3">The sequence shown here is derived from an EMBL/GenBank/DDBJ whole genome shotgun (WGS) entry which is preliminary data.</text>
</comment>
<gene>
    <name evidence="3" type="ORF">Tco_0926961</name>
</gene>
<reference evidence="3" key="2">
    <citation type="submission" date="2022-01" db="EMBL/GenBank/DDBJ databases">
        <authorList>
            <person name="Yamashiro T."/>
            <person name="Shiraishi A."/>
            <person name="Satake H."/>
            <person name="Nakayama K."/>
        </authorList>
    </citation>
    <scope>NUCLEOTIDE SEQUENCE</scope>
</reference>
<evidence type="ECO:0000313" key="4">
    <source>
        <dbReference type="Proteomes" id="UP001151760"/>
    </source>
</evidence>
<protein>
    <submittedName>
        <fullName evidence="3">Uncharacterized protein</fullName>
    </submittedName>
</protein>
<sequence>MMDTQNWLSDLAKAEKPSKMLNELMSTPINFTAFAMNHLQISDLTKTYLVPNNPEGDRYPFDLNKPLPLVESRNRLIIPADYFFNNDLAYLQGESTNRTYTTSLSKTKASKYDLQEIEDMVSMLWSPIKTAYNIHALLVLVALIWFGLIKDMANNLELWYSNVMPRRRWSNLDKKRSRIMVKDIDRYQNRRDLPRNIPLDRIEVHRYDTKEVKVRKGIMQTKTELTLEQTQQGVSDEVLNIRGILKYSQSRWKSFQIQHQTSFTKDSILQAGNHVKEILLKVNLPDHSDEVLKIKNFKKYDYTSFQDQEKYEHVGPKVTSSQDGKRSQDDDKRLDLADDLKESQVHIQVKLKEQSQA</sequence>
<proteinExistence type="predicted"/>
<feature type="transmembrane region" description="Helical" evidence="2">
    <location>
        <begin position="130"/>
        <end position="148"/>
    </location>
</feature>
<evidence type="ECO:0000256" key="1">
    <source>
        <dbReference type="SAM" id="MobiDB-lite"/>
    </source>
</evidence>
<evidence type="ECO:0000313" key="3">
    <source>
        <dbReference type="EMBL" id="GJT36542.1"/>
    </source>
</evidence>
<dbReference type="EMBL" id="BQNB010015147">
    <property type="protein sequence ID" value="GJT36542.1"/>
    <property type="molecule type" value="Genomic_DNA"/>
</dbReference>
<feature type="compositionally biased region" description="Basic and acidic residues" evidence="1">
    <location>
        <begin position="323"/>
        <end position="332"/>
    </location>
</feature>
<keyword evidence="2" id="KW-0472">Membrane</keyword>
<keyword evidence="4" id="KW-1185">Reference proteome</keyword>